<reference evidence="2" key="1">
    <citation type="submission" date="2024-04" db="EMBL/GenBank/DDBJ databases">
        <authorList>
            <consortium name="Molecular Ecology Group"/>
        </authorList>
    </citation>
    <scope>NUCLEOTIDE SEQUENCE</scope>
</reference>
<dbReference type="Proteomes" id="UP001497644">
    <property type="component" value="Chromosome 12"/>
</dbReference>
<protein>
    <submittedName>
        <fullName evidence="2">Uncharacterized protein</fullName>
    </submittedName>
</protein>
<evidence type="ECO:0000313" key="3">
    <source>
        <dbReference type="Proteomes" id="UP001497644"/>
    </source>
</evidence>
<keyword evidence="3" id="KW-1185">Reference proteome</keyword>
<feature type="compositionally biased region" description="Basic and acidic residues" evidence="1">
    <location>
        <begin position="14"/>
        <end position="28"/>
    </location>
</feature>
<evidence type="ECO:0000256" key="1">
    <source>
        <dbReference type="SAM" id="MobiDB-lite"/>
    </source>
</evidence>
<feature type="compositionally biased region" description="Low complexity" evidence="1">
    <location>
        <begin position="1"/>
        <end position="13"/>
    </location>
</feature>
<name>A0AAV2NCQ0_9HYME</name>
<feature type="region of interest" description="Disordered" evidence="1">
    <location>
        <begin position="1"/>
        <end position="31"/>
    </location>
</feature>
<evidence type="ECO:0000313" key="2">
    <source>
        <dbReference type="EMBL" id="CAL1677292.1"/>
    </source>
</evidence>
<gene>
    <name evidence="2" type="ORF">LPLAT_LOCUS3323</name>
</gene>
<sequence>MPRGSMESSSGSGRDNDRETEESWKDDNQEGTANILNLGRIFLTSRNEFILRATSVPRSSLAKYLALFALGQEINVPTH</sequence>
<dbReference type="AlphaFoldDB" id="A0AAV2NCQ0"/>
<accession>A0AAV2NCQ0</accession>
<dbReference type="EMBL" id="OZ034835">
    <property type="protein sequence ID" value="CAL1677292.1"/>
    <property type="molecule type" value="Genomic_DNA"/>
</dbReference>
<organism evidence="2 3">
    <name type="scientific">Lasius platythorax</name>
    <dbReference type="NCBI Taxonomy" id="488582"/>
    <lineage>
        <taxon>Eukaryota</taxon>
        <taxon>Metazoa</taxon>
        <taxon>Ecdysozoa</taxon>
        <taxon>Arthropoda</taxon>
        <taxon>Hexapoda</taxon>
        <taxon>Insecta</taxon>
        <taxon>Pterygota</taxon>
        <taxon>Neoptera</taxon>
        <taxon>Endopterygota</taxon>
        <taxon>Hymenoptera</taxon>
        <taxon>Apocrita</taxon>
        <taxon>Aculeata</taxon>
        <taxon>Formicoidea</taxon>
        <taxon>Formicidae</taxon>
        <taxon>Formicinae</taxon>
        <taxon>Lasius</taxon>
        <taxon>Lasius</taxon>
    </lineage>
</organism>
<proteinExistence type="predicted"/>